<organism evidence="2 3">
    <name type="scientific">Paenibacillus elgii</name>
    <dbReference type="NCBI Taxonomy" id="189691"/>
    <lineage>
        <taxon>Bacteria</taxon>
        <taxon>Bacillati</taxon>
        <taxon>Bacillota</taxon>
        <taxon>Bacilli</taxon>
        <taxon>Bacillales</taxon>
        <taxon>Paenibacillaceae</taxon>
        <taxon>Paenibacillus</taxon>
    </lineage>
</organism>
<sequence length="55" mass="6408">MLMTGLGQRILTACRHPLVQWPIRTAYYLFILIALLWIYGTVDQSPATTFVYNEF</sequence>
<keyword evidence="1" id="KW-0472">Membrane</keyword>
<dbReference type="Pfam" id="PF12459">
    <property type="entry name" value="DltX"/>
    <property type="match status" value="1"/>
</dbReference>
<reference evidence="2 3" key="1">
    <citation type="submission" date="2018-03" db="EMBL/GenBank/DDBJ databases">
        <title>Genome sequence of Paenibacillus elgii strain AC13 an antimicrobial compound producing bacteria.</title>
        <authorList>
            <person name="Kurokawa A.S."/>
            <person name="Araujo J.F."/>
            <person name="Costa R.A."/>
            <person name="Ortega D.B."/>
            <person name="Pires A.S."/>
            <person name="Pappas G.J.Jr."/>
            <person name="Franco O.L."/>
            <person name="Barreto C."/>
            <person name="Magalhaes B.S."/>
            <person name="Kruger R.H."/>
        </authorList>
    </citation>
    <scope>NUCLEOTIDE SEQUENCE [LARGE SCALE GENOMIC DNA]</scope>
    <source>
        <strain evidence="2 3">AC13</strain>
    </source>
</reference>
<dbReference type="InterPro" id="IPR021008">
    <property type="entry name" value="DltX"/>
</dbReference>
<evidence type="ECO:0000313" key="3">
    <source>
        <dbReference type="Proteomes" id="UP000244184"/>
    </source>
</evidence>
<accession>A0A2T6G5S2</accession>
<dbReference type="AlphaFoldDB" id="A0A2T6G5S2"/>
<dbReference type="Proteomes" id="UP000244184">
    <property type="component" value="Unassembled WGS sequence"/>
</dbReference>
<feature type="transmembrane region" description="Helical" evidence="1">
    <location>
        <begin position="21"/>
        <end position="40"/>
    </location>
</feature>
<gene>
    <name evidence="2" type="ORF">C8Z91_08705</name>
</gene>
<proteinExistence type="predicted"/>
<protein>
    <submittedName>
        <fullName evidence="2">Teichoic acid D-Ala incorporation-associated protein DltX</fullName>
    </submittedName>
</protein>
<evidence type="ECO:0000313" key="2">
    <source>
        <dbReference type="EMBL" id="PUA39496.1"/>
    </source>
</evidence>
<comment type="caution">
    <text evidence="2">The sequence shown here is derived from an EMBL/GenBank/DDBJ whole genome shotgun (WGS) entry which is preliminary data.</text>
</comment>
<evidence type="ECO:0000256" key="1">
    <source>
        <dbReference type="SAM" id="Phobius"/>
    </source>
</evidence>
<keyword evidence="1" id="KW-0812">Transmembrane</keyword>
<name>A0A2T6G5S2_9BACL</name>
<dbReference type="EMBL" id="PYHP01000022">
    <property type="protein sequence ID" value="PUA39496.1"/>
    <property type="molecule type" value="Genomic_DNA"/>
</dbReference>
<keyword evidence="1" id="KW-1133">Transmembrane helix</keyword>